<comment type="caution">
    <text evidence="1">The sequence shown here is derived from an EMBL/GenBank/DDBJ whole genome shotgun (WGS) entry which is preliminary data.</text>
</comment>
<dbReference type="Proteomes" id="UP000018143">
    <property type="component" value="Unassembled WGS sequence"/>
</dbReference>
<dbReference type="EMBL" id="BASD01000019">
    <property type="protein sequence ID" value="GAD19424.1"/>
    <property type="molecule type" value="Genomic_DNA"/>
</dbReference>
<sequence>MLFCTLRKKQSSQKWIATALKGFAMTTKTIESRFYANTKGCKGCKEILYF</sequence>
<evidence type="ECO:0000313" key="2">
    <source>
        <dbReference type="Proteomes" id="UP000018143"/>
    </source>
</evidence>
<proteinExistence type="predicted"/>
<protein>
    <submittedName>
        <fullName evidence="1">Uncharacterized protein</fullName>
    </submittedName>
</protein>
<keyword evidence="2" id="KW-1185">Reference proteome</keyword>
<dbReference type="AlphaFoldDB" id="T1CRQ2"/>
<organism evidence="1 2">
    <name type="scientific">Helicobacter fennelliae MRY12-0050</name>
    <dbReference type="NCBI Taxonomy" id="1325130"/>
    <lineage>
        <taxon>Bacteria</taxon>
        <taxon>Pseudomonadati</taxon>
        <taxon>Campylobacterota</taxon>
        <taxon>Epsilonproteobacteria</taxon>
        <taxon>Campylobacterales</taxon>
        <taxon>Helicobacteraceae</taxon>
        <taxon>Helicobacter</taxon>
    </lineage>
</organism>
<gene>
    <name evidence="1" type="ORF">HFN_0555</name>
</gene>
<accession>T1CRQ2</accession>
<dbReference type="STRING" id="1325130.HFN_0555"/>
<name>T1CRQ2_9HELI</name>
<evidence type="ECO:0000313" key="1">
    <source>
        <dbReference type="EMBL" id="GAD19424.1"/>
    </source>
</evidence>
<reference evidence="1 2" key="1">
    <citation type="journal article" date="2013" name="Genome Announc.">
        <title>Draft Genome Sequence of Helicobacter fennelliae Strain MRY12-0050, Isolated from a Bacteremia Patient.</title>
        <authorList>
            <person name="Rimbara E."/>
            <person name="Matsui M."/>
            <person name="Mori S."/>
            <person name="Suzuki S."/>
            <person name="Suzuki M."/>
            <person name="Kim H."/>
            <person name="Sekizuka T."/>
            <person name="Kuroda M."/>
            <person name="Shibayama K."/>
        </authorList>
    </citation>
    <scope>NUCLEOTIDE SEQUENCE [LARGE SCALE GENOMIC DNA]</scope>
    <source>
        <strain evidence="1 2">MRY12-0050</strain>
    </source>
</reference>